<keyword evidence="6 8" id="KW-1133">Transmembrane helix</keyword>
<evidence type="ECO:0000256" key="5">
    <source>
        <dbReference type="ARBA" id="ARBA00022692"/>
    </source>
</evidence>
<keyword evidence="3" id="KW-1003">Cell membrane</keyword>
<name>A0A2M7W4G7_9BACT</name>
<dbReference type="Gene3D" id="1.20.81.30">
    <property type="entry name" value="Type II secretion system (T2SS), domain F"/>
    <property type="match status" value="2"/>
</dbReference>
<feature type="domain" description="Type II secretion system protein GspF" evidence="9">
    <location>
        <begin position="21"/>
        <end position="144"/>
    </location>
</feature>
<dbReference type="Proteomes" id="UP000230137">
    <property type="component" value="Unassembled WGS sequence"/>
</dbReference>
<evidence type="ECO:0000256" key="4">
    <source>
        <dbReference type="ARBA" id="ARBA00022519"/>
    </source>
</evidence>
<dbReference type="GO" id="GO:0005886">
    <property type="term" value="C:plasma membrane"/>
    <property type="evidence" value="ECO:0007669"/>
    <property type="project" value="UniProtKB-SubCell"/>
</dbReference>
<dbReference type="Pfam" id="PF00482">
    <property type="entry name" value="T2SSF"/>
    <property type="match status" value="2"/>
</dbReference>
<keyword evidence="5 8" id="KW-0812">Transmembrane</keyword>
<dbReference type="InterPro" id="IPR018076">
    <property type="entry name" value="T2SS_GspF_dom"/>
</dbReference>
<dbReference type="PANTHER" id="PTHR30012">
    <property type="entry name" value="GENERAL SECRETION PATHWAY PROTEIN"/>
    <property type="match status" value="1"/>
</dbReference>
<dbReference type="PANTHER" id="PTHR30012:SF0">
    <property type="entry name" value="TYPE II SECRETION SYSTEM PROTEIN F-RELATED"/>
    <property type="match status" value="1"/>
</dbReference>
<dbReference type="AlphaFoldDB" id="A0A2M7W4G7"/>
<feature type="transmembrane region" description="Helical" evidence="8">
    <location>
        <begin position="174"/>
        <end position="193"/>
    </location>
</feature>
<feature type="transmembrane region" description="Helical" evidence="8">
    <location>
        <begin position="121"/>
        <end position="140"/>
    </location>
</feature>
<evidence type="ECO:0000313" key="11">
    <source>
        <dbReference type="Proteomes" id="UP000230137"/>
    </source>
</evidence>
<evidence type="ECO:0000256" key="1">
    <source>
        <dbReference type="ARBA" id="ARBA00004429"/>
    </source>
</evidence>
<evidence type="ECO:0000256" key="7">
    <source>
        <dbReference type="ARBA" id="ARBA00023136"/>
    </source>
</evidence>
<keyword evidence="7 8" id="KW-0472">Membrane</keyword>
<protein>
    <recommendedName>
        <fullName evidence="9">Type II secretion system protein GspF domain-containing protein</fullName>
    </recommendedName>
</protein>
<evidence type="ECO:0000313" key="10">
    <source>
        <dbReference type="EMBL" id="PJA20447.1"/>
    </source>
</evidence>
<gene>
    <name evidence="10" type="ORF">COX60_01490</name>
</gene>
<dbReference type="EMBL" id="PFQF01000027">
    <property type="protein sequence ID" value="PJA20447.1"/>
    <property type="molecule type" value="Genomic_DNA"/>
</dbReference>
<reference evidence="11" key="1">
    <citation type="submission" date="2017-09" db="EMBL/GenBank/DDBJ databases">
        <title>Depth-based differentiation of microbial function through sediment-hosted aquifers and enrichment of novel symbionts in the deep terrestrial subsurface.</title>
        <authorList>
            <person name="Probst A.J."/>
            <person name="Ladd B."/>
            <person name="Jarett J.K."/>
            <person name="Geller-Mcgrath D.E."/>
            <person name="Sieber C.M.K."/>
            <person name="Emerson J.B."/>
            <person name="Anantharaman K."/>
            <person name="Thomas B.C."/>
            <person name="Malmstrom R."/>
            <person name="Stieglmeier M."/>
            <person name="Klingl A."/>
            <person name="Woyke T."/>
            <person name="Ryan C.M."/>
            <person name="Banfield J.F."/>
        </authorList>
    </citation>
    <scope>NUCLEOTIDE SEQUENCE [LARGE SCALE GENOMIC DNA]</scope>
</reference>
<evidence type="ECO:0000256" key="8">
    <source>
        <dbReference type="SAM" id="Phobius"/>
    </source>
</evidence>
<sequence length="352" mass="39684">MNLNINISWFDRVTIKDKAFFAEQVGTMIQSGLPLVQAIDVISQQTKKEKFKKVLEDIHKDIETGKTFSESIKKHPEIFDRIFSNMVMAGEASGKLDEALVELARQINRNNNFISKIKGSLSYPIFVIVVMLGVGIYATVKIIPSLTGVFKEANVTLPWSTKLVMALSDFMIHYWYLLILIIVVAGVVVYYYLKTDNGRWNRDLLLTKEPTKLATKIYMARFSRTLGSLLKNGIPIIEAVDIVSETINNLVIEKSLKNVIQELEKGIPMSQPIKEDKNFPIFISQMMAVGEQTGRVDQILLSLADYFEQDVENNIKNISTLFEPIIIVIIGIGVAFLIFSIILPIYSISQGV</sequence>
<dbReference type="InterPro" id="IPR003004">
    <property type="entry name" value="GspF/PilC"/>
</dbReference>
<comment type="subcellular location">
    <subcellularLocation>
        <location evidence="1">Cell inner membrane</location>
        <topology evidence="1">Multi-pass membrane protein</topology>
    </subcellularLocation>
</comment>
<feature type="transmembrane region" description="Helical" evidence="8">
    <location>
        <begin position="325"/>
        <end position="346"/>
    </location>
</feature>
<proteinExistence type="inferred from homology"/>
<evidence type="ECO:0000256" key="6">
    <source>
        <dbReference type="ARBA" id="ARBA00022989"/>
    </source>
</evidence>
<comment type="caution">
    <text evidence="10">The sequence shown here is derived from an EMBL/GenBank/DDBJ whole genome shotgun (WGS) entry which is preliminary data.</text>
</comment>
<feature type="domain" description="Type II secretion system protein GspF" evidence="9">
    <location>
        <begin position="222"/>
        <end position="344"/>
    </location>
</feature>
<accession>A0A2M7W4G7</accession>
<comment type="similarity">
    <text evidence="2">Belongs to the GSP F family.</text>
</comment>
<dbReference type="PRINTS" id="PR00812">
    <property type="entry name" value="BCTERIALGSPF"/>
</dbReference>
<evidence type="ECO:0000256" key="2">
    <source>
        <dbReference type="ARBA" id="ARBA00005745"/>
    </source>
</evidence>
<dbReference type="InterPro" id="IPR042094">
    <property type="entry name" value="T2SS_GspF_sf"/>
</dbReference>
<evidence type="ECO:0000259" key="9">
    <source>
        <dbReference type="Pfam" id="PF00482"/>
    </source>
</evidence>
<organism evidence="10 11">
    <name type="scientific">Candidatus Berkelbacteria bacterium CG_4_10_14_0_2_um_filter_35_9_33_12</name>
    <dbReference type="NCBI Taxonomy" id="1974499"/>
    <lineage>
        <taxon>Bacteria</taxon>
        <taxon>Candidatus Berkelbacteria</taxon>
    </lineage>
</organism>
<dbReference type="FunFam" id="1.20.81.30:FF:000001">
    <property type="entry name" value="Type II secretion system protein F"/>
    <property type="match status" value="2"/>
</dbReference>
<keyword evidence="4" id="KW-0997">Cell inner membrane</keyword>
<evidence type="ECO:0000256" key="3">
    <source>
        <dbReference type="ARBA" id="ARBA00022475"/>
    </source>
</evidence>